<dbReference type="EMBL" id="LWDD02002483">
    <property type="protein sequence ID" value="KAE8240772.1"/>
    <property type="molecule type" value="Genomic_DNA"/>
</dbReference>
<dbReference type="AlphaFoldDB" id="A0A8T8SIM2"/>
<dbReference type="InterPro" id="IPR054414">
    <property type="entry name" value="Ccdc124/Oxs1_C"/>
</dbReference>
<gene>
    <name evidence="6" type="ORF">A4X03_0g8375</name>
    <name evidence="5" type="ORF">JKIAZH3_G3455</name>
</gene>
<reference evidence="5" key="3">
    <citation type="submission" date="2020-10" db="EMBL/GenBank/DDBJ databases">
        <authorList>
            <person name="Sedaghatjoo S."/>
        </authorList>
    </citation>
    <scope>NUCLEOTIDE SEQUENCE</scope>
    <source>
        <strain evidence="5">AZH3</strain>
    </source>
</reference>
<dbReference type="InterPro" id="IPR010422">
    <property type="entry name" value="Ccdc124/Oxs1"/>
</dbReference>
<evidence type="ECO:0000313" key="5">
    <source>
        <dbReference type="EMBL" id="CAD6944539.1"/>
    </source>
</evidence>
<dbReference type="GO" id="GO:0003713">
    <property type="term" value="F:transcription coactivator activity"/>
    <property type="evidence" value="ECO:0007669"/>
    <property type="project" value="TreeGrafter"/>
</dbReference>
<dbReference type="Proteomes" id="UP000077671">
    <property type="component" value="Unassembled WGS sequence"/>
</dbReference>
<dbReference type="GO" id="GO:0005634">
    <property type="term" value="C:nucleus"/>
    <property type="evidence" value="ECO:0007669"/>
    <property type="project" value="TreeGrafter"/>
</dbReference>
<evidence type="ECO:0000313" key="6">
    <source>
        <dbReference type="EMBL" id="KAE8240772.1"/>
    </source>
</evidence>
<sequence length="234" mass="26341">MATLLCRRHPRTSARDGPCWAEEEFKWDQGGKGNSAANAKVEKAAEHARKKADLERLKRDDEAALLSRPPKGKQKLSAQAAKRDAKAQTKAKSFTAENIDDAIDALSLVTEKTDAASKGSKAADIERHPERRFKAAFEAFKERRVPELRKEMSFLWEDWKDEAYAHSADLASLHRAQNPGLRLQQVQDLAYKDFRNPTRTRSTKVHLNYDADKGARMAALDSVRSGKEARLRDA</sequence>
<protein>
    <recommendedName>
        <fullName evidence="4">Coiled-coil domain-containing protein</fullName>
    </recommendedName>
</protein>
<evidence type="ECO:0000259" key="4">
    <source>
        <dbReference type="Pfam" id="PF06244"/>
    </source>
</evidence>
<evidence type="ECO:0000256" key="2">
    <source>
        <dbReference type="ARBA" id="ARBA00023054"/>
    </source>
</evidence>
<accession>A0A8T8SIM2</accession>
<organism evidence="6 7">
    <name type="scientific">Tilletia caries</name>
    <name type="common">wheat bunt fungus</name>
    <dbReference type="NCBI Taxonomy" id="13290"/>
    <lineage>
        <taxon>Eukaryota</taxon>
        <taxon>Fungi</taxon>
        <taxon>Dikarya</taxon>
        <taxon>Basidiomycota</taxon>
        <taxon>Ustilaginomycotina</taxon>
        <taxon>Exobasidiomycetes</taxon>
        <taxon>Tilletiales</taxon>
        <taxon>Tilletiaceae</taxon>
        <taxon>Tilletia</taxon>
    </lineage>
</organism>
<evidence type="ECO:0000256" key="3">
    <source>
        <dbReference type="SAM" id="MobiDB-lite"/>
    </source>
</evidence>
<dbReference type="Proteomes" id="UP000836402">
    <property type="component" value="Unassembled WGS sequence"/>
</dbReference>
<comment type="caution">
    <text evidence="6">The sequence shown here is derived from an EMBL/GenBank/DDBJ whole genome shotgun (WGS) entry which is preliminary data.</text>
</comment>
<dbReference type="PANTHER" id="PTHR21680">
    <property type="entry name" value="COILED-COIL DOMAIN-CONTAINING PROTEIN 124"/>
    <property type="match status" value="1"/>
</dbReference>
<feature type="region of interest" description="Disordered" evidence="3">
    <location>
        <begin position="28"/>
        <end position="91"/>
    </location>
</feature>
<dbReference type="PANTHER" id="PTHR21680:SF0">
    <property type="entry name" value="COILED-COIL DOMAIN-CONTAINING PROTEIN 124"/>
    <property type="match status" value="1"/>
</dbReference>
<proteinExistence type="inferred from homology"/>
<dbReference type="GO" id="GO:0006366">
    <property type="term" value="P:transcription by RNA polymerase II"/>
    <property type="evidence" value="ECO:0007669"/>
    <property type="project" value="TreeGrafter"/>
</dbReference>
<reference evidence="6" key="2">
    <citation type="journal article" date="2019" name="IMA Fungus">
        <title>Genome sequencing and comparison of five Tilletia species to identify candidate genes for the detection of regulated species infecting wheat.</title>
        <authorList>
            <person name="Nguyen H.D.T."/>
            <person name="Sultana T."/>
            <person name="Kesanakurti P."/>
            <person name="Hambleton S."/>
        </authorList>
    </citation>
    <scope>NUCLEOTIDE SEQUENCE</scope>
    <source>
        <strain evidence="6">DAOMC 238032</strain>
    </source>
</reference>
<keyword evidence="8" id="KW-1185">Reference proteome</keyword>
<feature type="compositionally biased region" description="Basic and acidic residues" evidence="3">
    <location>
        <begin position="40"/>
        <end position="62"/>
    </location>
</feature>
<evidence type="ECO:0000256" key="1">
    <source>
        <dbReference type="ARBA" id="ARBA00008296"/>
    </source>
</evidence>
<dbReference type="Pfam" id="PF06244">
    <property type="entry name" value="Ccdc124"/>
    <property type="match status" value="1"/>
</dbReference>
<comment type="similarity">
    <text evidence="1">Belongs to the CCDC124 family.</text>
</comment>
<evidence type="ECO:0000313" key="8">
    <source>
        <dbReference type="Proteomes" id="UP000836402"/>
    </source>
</evidence>
<feature type="domain" description="Coiled-coil" evidence="4">
    <location>
        <begin position="90"/>
        <end position="153"/>
    </location>
</feature>
<evidence type="ECO:0000313" key="7">
    <source>
        <dbReference type="Proteomes" id="UP000077671"/>
    </source>
</evidence>
<keyword evidence="2" id="KW-0175">Coiled coil</keyword>
<reference evidence="6" key="1">
    <citation type="submission" date="2016-04" db="EMBL/GenBank/DDBJ databases">
        <authorList>
            <person name="Nguyen H.D."/>
            <person name="Kesanakurti P."/>
            <person name="Cullis J."/>
            <person name="Levesque C.A."/>
            <person name="Hambleton S."/>
        </authorList>
    </citation>
    <scope>NUCLEOTIDE SEQUENCE</scope>
    <source>
        <strain evidence="6">DAOMC 238032</strain>
    </source>
</reference>
<name>A0A8T8SIM2_9BASI</name>
<dbReference type="EMBL" id="CAJHJG010004786">
    <property type="protein sequence ID" value="CAD6944539.1"/>
    <property type="molecule type" value="Genomic_DNA"/>
</dbReference>